<sequence>MERRNFLKWTSLFGAAAAVPGAAAMGISPEILPAPAGDRAFWVELLRKMAMPVLGNLSAGTLRKNWEMEYAPQWGNREKTSAWLEAFGRLTAGIAPWLALPDDASAEGKLRSTLRAQMLQSLDHCVDPSSPDYMNWSVGGQPLVDAAFLVHGFLRAPKALWEPLSAITKARFVKELQQFRRLGGFKNNWTLFAGIVEAFLCHIGEEYRKDRIDEALDKTASWYKGDSQYGDGPSFHFDYYNAFVIQPMYVDILKVMAGKDAAYRKAYDLALRRMQRYAVILERQISPEGTYPIVGRSATYRAAVFQPLAQLALTGELPEELTPAQVRCGMTAVMKRQFNHPGTFDRKGWLTLGVIGHQPGVADYYSNSGSMYLAAVALLPLGLPASHPFWAAPFADWTMRKAWKGEAFGIDHAINF</sequence>
<name>A0ABZ2Z8D0_9BACT</name>
<accession>A0ABZ2Z8D0</accession>
<gene>
    <name evidence="3" type="ORF">WJU22_09775</name>
</gene>
<keyword evidence="4" id="KW-1185">Reference proteome</keyword>
<evidence type="ECO:0000259" key="2">
    <source>
        <dbReference type="Pfam" id="PF10022"/>
    </source>
</evidence>
<evidence type="ECO:0000313" key="3">
    <source>
        <dbReference type="EMBL" id="WZN48463.1"/>
    </source>
</evidence>
<organism evidence="3 4">
    <name type="scientific">Chitinophaga caseinilytica</name>
    <dbReference type="NCBI Taxonomy" id="2267521"/>
    <lineage>
        <taxon>Bacteria</taxon>
        <taxon>Pseudomonadati</taxon>
        <taxon>Bacteroidota</taxon>
        <taxon>Chitinophagia</taxon>
        <taxon>Chitinophagales</taxon>
        <taxon>Chitinophagaceae</taxon>
        <taxon>Chitinophaga</taxon>
    </lineage>
</organism>
<dbReference type="RefSeq" id="WP_341843053.1">
    <property type="nucleotide sequence ID" value="NZ_CP149792.1"/>
</dbReference>
<dbReference type="PANTHER" id="PTHR35339:SF3">
    <property type="entry name" value="DUF2264 DOMAIN-CONTAINING PROTEIN"/>
    <property type="match status" value="1"/>
</dbReference>
<evidence type="ECO:0000256" key="1">
    <source>
        <dbReference type="SAM" id="SignalP"/>
    </source>
</evidence>
<dbReference type="Pfam" id="PF10022">
    <property type="entry name" value="DUF2264"/>
    <property type="match status" value="1"/>
</dbReference>
<reference evidence="3 4" key="1">
    <citation type="submission" date="2024-03" db="EMBL/GenBank/DDBJ databases">
        <title>Chitinophaga caseinilytica sp. nov., a casein hydrolysing bacterium isolated from forest soil.</title>
        <authorList>
            <person name="Lee D.S."/>
            <person name="Han D.M."/>
            <person name="Baek J.H."/>
            <person name="Choi D.G."/>
            <person name="Jeon J.H."/>
            <person name="Jeon C.O."/>
        </authorList>
    </citation>
    <scope>NUCLEOTIDE SEQUENCE [LARGE SCALE GENOMIC DNA]</scope>
    <source>
        <strain evidence="3 4">KACC 19118</strain>
    </source>
</reference>
<dbReference type="InterPro" id="IPR016624">
    <property type="entry name" value="UCP014753"/>
</dbReference>
<keyword evidence="1" id="KW-0732">Signal</keyword>
<proteinExistence type="predicted"/>
<feature type="chain" id="PRO_5046096135" evidence="1">
    <location>
        <begin position="25"/>
        <end position="416"/>
    </location>
</feature>
<protein>
    <submittedName>
        <fullName evidence="3">DUF2264 domain-containing protein</fullName>
    </submittedName>
</protein>
<feature type="signal peptide" evidence="1">
    <location>
        <begin position="1"/>
        <end position="24"/>
    </location>
</feature>
<dbReference type="InterPro" id="IPR049349">
    <property type="entry name" value="DUF2264_N"/>
</dbReference>
<dbReference type="Proteomes" id="UP001449657">
    <property type="component" value="Chromosome"/>
</dbReference>
<dbReference type="EMBL" id="CP150096">
    <property type="protein sequence ID" value="WZN48463.1"/>
    <property type="molecule type" value="Genomic_DNA"/>
</dbReference>
<evidence type="ECO:0000313" key="4">
    <source>
        <dbReference type="Proteomes" id="UP001449657"/>
    </source>
</evidence>
<dbReference type="PIRSF" id="PIRSF014753">
    <property type="entry name" value="UCP014753"/>
    <property type="match status" value="1"/>
</dbReference>
<dbReference type="InterPro" id="IPR006311">
    <property type="entry name" value="TAT_signal"/>
</dbReference>
<dbReference type="PANTHER" id="PTHR35339">
    <property type="entry name" value="LINALOOL DEHYDRATASE_ISOMERASE DOMAIN-CONTAINING PROTEIN"/>
    <property type="match status" value="1"/>
</dbReference>
<dbReference type="PROSITE" id="PS51318">
    <property type="entry name" value="TAT"/>
    <property type="match status" value="1"/>
</dbReference>
<feature type="domain" description="DUF2264" evidence="2">
    <location>
        <begin position="38"/>
        <end position="397"/>
    </location>
</feature>